<keyword evidence="2" id="KW-0645">Protease</keyword>
<evidence type="ECO:0000259" key="7">
    <source>
        <dbReference type="PROSITE" id="PS51767"/>
    </source>
</evidence>
<dbReference type="PANTHER" id="PTHR47967">
    <property type="entry name" value="OS07G0603500 PROTEIN-RELATED"/>
    <property type="match status" value="1"/>
</dbReference>
<feature type="domain" description="Peptidase A1" evidence="7">
    <location>
        <begin position="73"/>
        <end position="393"/>
    </location>
</feature>
<evidence type="ECO:0000256" key="5">
    <source>
        <dbReference type="ARBA" id="ARBA00023180"/>
    </source>
</evidence>
<dbReference type="InterPro" id="IPR051708">
    <property type="entry name" value="Plant_Aspart_Prot_A1"/>
</dbReference>
<accession>A0A8J5LVS7</accession>
<dbReference type="GO" id="GO:0004190">
    <property type="term" value="F:aspartic-type endopeptidase activity"/>
    <property type="evidence" value="ECO:0007669"/>
    <property type="project" value="UniProtKB-KW"/>
</dbReference>
<proteinExistence type="inferred from homology"/>
<dbReference type="EMBL" id="JACMSC010000002">
    <property type="protein sequence ID" value="KAG6532722.1"/>
    <property type="molecule type" value="Genomic_DNA"/>
</dbReference>
<keyword evidence="6" id="KW-0732">Signal</keyword>
<dbReference type="OrthoDB" id="660550at2759"/>
<reference evidence="8 9" key="1">
    <citation type="submission" date="2020-08" db="EMBL/GenBank/DDBJ databases">
        <title>Plant Genome Project.</title>
        <authorList>
            <person name="Zhang R.-G."/>
        </authorList>
    </citation>
    <scope>NUCLEOTIDE SEQUENCE [LARGE SCALE GENOMIC DNA]</scope>
    <source>
        <tissue evidence="8">Rhizome</tissue>
    </source>
</reference>
<dbReference type="InterPro" id="IPR032799">
    <property type="entry name" value="TAXi_C"/>
</dbReference>
<feature type="signal peptide" evidence="6">
    <location>
        <begin position="1"/>
        <end position="23"/>
    </location>
</feature>
<sequence length="401" mass="43203">MAKLLPLLLLFLISFAAAPSCSGKRIPKALRNAIKPIGRTIWKIWKDDHRGPGSNVQSTGVLQTQLYASGGSFLMELAIGTPTIQYLPIMDTSSDLIWTQCRPCLQCFSQPTPLYYPSQSSTYVPLPCSNASDCSYFYTYSDSSFTQGALGTETFTFGSAAVSGVAFGCGNNNSGDFVNSSGIVGMGRGSWSLVSQLGYGNFSYCLTYDDPDTSRLLLGTMSTLSAQAQSTPFVTNPSLYFPSSYYLSLLGITVGETMLPIPSTTFSIAADGTGGLIIDSVATLTMLVDPAYAELKRAFESQMNLSAADGSAYGLDICFTYGGEELQVPSLVFHFEGADMDLPPENYIEADSSVGLLCVAVVRSDFNLSIFGNFMQQNMHVRYDLVGERLSFEAAPCDQLM</sequence>
<dbReference type="Pfam" id="PF14543">
    <property type="entry name" value="TAXi_N"/>
    <property type="match status" value="1"/>
</dbReference>
<dbReference type="GO" id="GO:0005576">
    <property type="term" value="C:extracellular region"/>
    <property type="evidence" value="ECO:0007669"/>
    <property type="project" value="TreeGrafter"/>
</dbReference>
<comment type="caution">
    <text evidence="8">The sequence shown here is derived from an EMBL/GenBank/DDBJ whole genome shotgun (WGS) entry which is preliminary data.</text>
</comment>
<evidence type="ECO:0000256" key="2">
    <source>
        <dbReference type="ARBA" id="ARBA00022670"/>
    </source>
</evidence>
<evidence type="ECO:0000256" key="6">
    <source>
        <dbReference type="SAM" id="SignalP"/>
    </source>
</evidence>
<dbReference type="InterPro" id="IPR033121">
    <property type="entry name" value="PEPTIDASE_A1"/>
</dbReference>
<comment type="similarity">
    <text evidence="1">Belongs to the peptidase A1 family.</text>
</comment>
<dbReference type="AlphaFoldDB" id="A0A8J5LVS7"/>
<evidence type="ECO:0000313" key="8">
    <source>
        <dbReference type="EMBL" id="KAG6532722.1"/>
    </source>
</evidence>
<evidence type="ECO:0000313" key="9">
    <source>
        <dbReference type="Proteomes" id="UP000734854"/>
    </source>
</evidence>
<dbReference type="PROSITE" id="PS51767">
    <property type="entry name" value="PEPTIDASE_A1"/>
    <property type="match status" value="1"/>
</dbReference>
<dbReference type="InterPro" id="IPR032861">
    <property type="entry name" value="TAXi_N"/>
</dbReference>
<keyword evidence="4" id="KW-0378">Hydrolase</keyword>
<organism evidence="8 9">
    <name type="scientific">Zingiber officinale</name>
    <name type="common">Ginger</name>
    <name type="synonym">Amomum zingiber</name>
    <dbReference type="NCBI Taxonomy" id="94328"/>
    <lineage>
        <taxon>Eukaryota</taxon>
        <taxon>Viridiplantae</taxon>
        <taxon>Streptophyta</taxon>
        <taxon>Embryophyta</taxon>
        <taxon>Tracheophyta</taxon>
        <taxon>Spermatophyta</taxon>
        <taxon>Magnoliopsida</taxon>
        <taxon>Liliopsida</taxon>
        <taxon>Zingiberales</taxon>
        <taxon>Zingiberaceae</taxon>
        <taxon>Zingiber</taxon>
    </lineage>
</organism>
<feature type="chain" id="PRO_5035164049" description="Peptidase A1 domain-containing protein" evidence="6">
    <location>
        <begin position="24"/>
        <end position="401"/>
    </location>
</feature>
<gene>
    <name evidence="8" type="ORF">ZIOFF_006572</name>
</gene>
<dbReference type="InterPro" id="IPR034161">
    <property type="entry name" value="Pepsin-like_plant"/>
</dbReference>
<keyword evidence="3" id="KW-0064">Aspartyl protease</keyword>
<name>A0A8J5LVS7_ZINOF</name>
<dbReference type="PANTHER" id="PTHR47967:SF23">
    <property type="entry name" value="OS04G0448300 PROTEIN"/>
    <property type="match status" value="1"/>
</dbReference>
<dbReference type="Pfam" id="PF14541">
    <property type="entry name" value="TAXi_C"/>
    <property type="match status" value="1"/>
</dbReference>
<dbReference type="CDD" id="cd05476">
    <property type="entry name" value="pepsin_A_like_plant"/>
    <property type="match status" value="1"/>
</dbReference>
<evidence type="ECO:0000256" key="3">
    <source>
        <dbReference type="ARBA" id="ARBA00022750"/>
    </source>
</evidence>
<dbReference type="Proteomes" id="UP000734854">
    <property type="component" value="Unassembled WGS sequence"/>
</dbReference>
<evidence type="ECO:0000256" key="1">
    <source>
        <dbReference type="ARBA" id="ARBA00007447"/>
    </source>
</evidence>
<evidence type="ECO:0000256" key="4">
    <source>
        <dbReference type="ARBA" id="ARBA00022801"/>
    </source>
</evidence>
<dbReference type="FunFam" id="2.40.70.10:FF:000033">
    <property type="entry name" value="Aspartyl protease family protein"/>
    <property type="match status" value="1"/>
</dbReference>
<protein>
    <recommendedName>
        <fullName evidence="7">Peptidase A1 domain-containing protein</fullName>
    </recommendedName>
</protein>
<keyword evidence="9" id="KW-1185">Reference proteome</keyword>
<dbReference type="GO" id="GO:0006508">
    <property type="term" value="P:proteolysis"/>
    <property type="evidence" value="ECO:0007669"/>
    <property type="project" value="UniProtKB-KW"/>
</dbReference>
<keyword evidence="5" id="KW-0325">Glycoprotein</keyword>